<dbReference type="Proteomes" id="UP001153069">
    <property type="component" value="Unassembled WGS sequence"/>
</dbReference>
<evidence type="ECO:0000259" key="2">
    <source>
        <dbReference type="Pfam" id="PF10615"/>
    </source>
</evidence>
<dbReference type="InterPro" id="IPR055343">
    <property type="entry name" value="CREG_beta-barrel"/>
</dbReference>
<protein>
    <recommendedName>
        <fullName evidence="6">DUF2470 domain-containing protein</fullName>
    </recommendedName>
</protein>
<gene>
    <name evidence="4" type="ORF">SEMRO_530_G161290.1</name>
</gene>
<keyword evidence="1" id="KW-0732">Signal</keyword>
<dbReference type="GO" id="GO:0005737">
    <property type="term" value="C:cytoplasm"/>
    <property type="evidence" value="ECO:0007669"/>
    <property type="project" value="UniProtKB-ARBA"/>
</dbReference>
<dbReference type="SUPFAM" id="SSF50475">
    <property type="entry name" value="FMN-binding split barrel"/>
    <property type="match status" value="1"/>
</dbReference>
<dbReference type="InterPro" id="IPR037119">
    <property type="entry name" value="Haem_oxidase_HugZ-like_sf"/>
</dbReference>
<dbReference type="InterPro" id="IPR019595">
    <property type="entry name" value="DUF2470"/>
</dbReference>
<dbReference type="PANTHER" id="PTHR13343:SF24">
    <property type="entry name" value="OS07G0573800 PROTEIN"/>
    <property type="match status" value="1"/>
</dbReference>
<dbReference type="Gene3D" id="3.20.180.10">
    <property type="entry name" value="PNP-oxidase-like"/>
    <property type="match status" value="1"/>
</dbReference>
<dbReference type="Pfam" id="PF10615">
    <property type="entry name" value="DUF2470"/>
    <property type="match status" value="1"/>
</dbReference>
<keyword evidence="5" id="KW-1185">Reference proteome</keyword>
<dbReference type="PANTHER" id="PTHR13343">
    <property type="entry name" value="CREG1 PROTEIN"/>
    <property type="match status" value="1"/>
</dbReference>
<evidence type="ECO:0000256" key="1">
    <source>
        <dbReference type="SAM" id="SignalP"/>
    </source>
</evidence>
<name>A0A9N8E5X0_9STRA</name>
<evidence type="ECO:0000313" key="5">
    <source>
        <dbReference type="Proteomes" id="UP001153069"/>
    </source>
</evidence>
<dbReference type="EMBL" id="CAICTM010000529">
    <property type="protein sequence ID" value="CAB9512344.1"/>
    <property type="molecule type" value="Genomic_DNA"/>
</dbReference>
<dbReference type="AlphaFoldDB" id="A0A9N8E5X0"/>
<reference evidence="4" key="1">
    <citation type="submission" date="2020-06" db="EMBL/GenBank/DDBJ databases">
        <authorList>
            <consortium name="Plant Systems Biology data submission"/>
        </authorList>
    </citation>
    <scope>NUCLEOTIDE SEQUENCE</scope>
    <source>
        <strain evidence="4">D6</strain>
    </source>
</reference>
<dbReference type="OrthoDB" id="2138282at2759"/>
<evidence type="ECO:0008006" key="6">
    <source>
        <dbReference type="Google" id="ProtNLM"/>
    </source>
</evidence>
<dbReference type="Gene3D" id="2.30.110.10">
    <property type="entry name" value="Electron Transport, Fmn-binding Protein, Chain A"/>
    <property type="match status" value="1"/>
</dbReference>
<feature type="domain" description="CREG-like beta-barrel" evidence="3">
    <location>
        <begin position="75"/>
        <end position="239"/>
    </location>
</feature>
<feature type="domain" description="DUF2470" evidence="2">
    <location>
        <begin position="251"/>
        <end position="329"/>
    </location>
</feature>
<evidence type="ECO:0000313" key="4">
    <source>
        <dbReference type="EMBL" id="CAB9512344.1"/>
    </source>
</evidence>
<organism evidence="4 5">
    <name type="scientific">Seminavis robusta</name>
    <dbReference type="NCBI Taxonomy" id="568900"/>
    <lineage>
        <taxon>Eukaryota</taxon>
        <taxon>Sar</taxon>
        <taxon>Stramenopiles</taxon>
        <taxon>Ochrophyta</taxon>
        <taxon>Bacillariophyta</taxon>
        <taxon>Bacillariophyceae</taxon>
        <taxon>Bacillariophycidae</taxon>
        <taxon>Naviculales</taxon>
        <taxon>Naviculaceae</taxon>
        <taxon>Seminavis</taxon>
    </lineage>
</organism>
<comment type="caution">
    <text evidence="4">The sequence shown here is derived from an EMBL/GenBank/DDBJ whole genome shotgun (WGS) entry which is preliminary data.</text>
</comment>
<dbReference type="InterPro" id="IPR012349">
    <property type="entry name" value="Split_barrel_FMN-bd"/>
</dbReference>
<dbReference type="Pfam" id="PF13883">
    <property type="entry name" value="CREG_beta-barrel"/>
    <property type="match status" value="1"/>
</dbReference>
<feature type="signal peptide" evidence="1">
    <location>
        <begin position="1"/>
        <end position="24"/>
    </location>
</feature>
<proteinExistence type="predicted"/>
<sequence>MMRLSKDVLILLAALVGSLQSAQCFVPSHQSPSRHPLLAASLASAPVNGEAATSEEDSDKETSTNGITEIRLNVFEKARTVTSVCTSGTLCTVSTHEGIQGSPFGSFVDYVLDDNGLPVLLMNEMSMHTINIEKAASDDDGAEPMVSLFTQLSSQTAGSSRKTGLQDTSRCSLTGVVKKIPATDPEMDAIRMRYSLTHTYADQVMDSPKFAFYRLEPKMIYFVGGFGVSSKWVDVEQYKAANPDILAKEAAEIAQKINRDHAEDLMWTAQHILGLPEAQKVRLTNVDRLGMDLRVTSPMGTRRNKLQTDEFRIGFRIPVISVEDAKSEIQKVFQEAWEKANEVSWGDEEPGVDVPVMKIAADSLDYEQPSSRNVHFPKEKSRHISTGEASFICSAHTDQDHEDYRK</sequence>
<evidence type="ECO:0000259" key="3">
    <source>
        <dbReference type="Pfam" id="PF13883"/>
    </source>
</evidence>
<feature type="chain" id="PRO_5040320748" description="DUF2470 domain-containing protein" evidence="1">
    <location>
        <begin position="25"/>
        <end position="406"/>
    </location>
</feature>
<accession>A0A9N8E5X0</accession>